<evidence type="ECO:0000256" key="5">
    <source>
        <dbReference type="ARBA" id="ARBA00023104"/>
    </source>
</evidence>
<dbReference type="RefSeq" id="YP_010770129.1">
    <property type="nucleotide sequence ID" value="NC_074172.1"/>
</dbReference>
<dbReference type="GeneID" id="80399352"/>
<evidence type="ECO:0000256" key="6">
    <source>
        <dbReference type="ARBA" id="ARBA00023296"/>
    </source>
</evidence>
<proteinExistence type="inferred from homology"/>
<evidence type="ECO:0000313" key="9">
    <source>
        <dbReference type="Proteomes" id="UP000681166"/>
    </source>
</evidence>
<comment type="similarity">
    <text evidence="7">Belongs to the Leviviricetes maturation protein family.</text>
</comment>
<protein>
    <submittedName>
        <fullName evidence="8">Maturation protein</fullName>
    </submittedName>
</protein>
<keyword evidence="3" id="KW-1161">Viral attachment to host cell</keyword>
<name>A0A8S5L0W7_9VIRU</name>
<evidence type="ECO:0000256" key="7">
    <source>
        <dbReference type="ARBA" id="ARBA00035110"/>
    </source>
</evidence>
<keyword evidence="5" id="KW-1175">Viral attachment to host cell pilus</keyword>
<sequence length="459" mass="50083">MTTKIKAVPFARERKRSSITTVSSHFSDVVTRISTGEQTVYGNSTQTINLQNWEIMDDWVTPGFAAKQARGEIVASPMSSVKTSYEVGGTGSMAHYVNGDWMEDYGRSDAALVALYGMPSLSPNTVDIESLVSYCKTNALSKCRSSSLQGLVSLAEMGKTINMLKHPLDSISSLLAFIHQQRTAKKNLRVEKRNGEVRFINGRPVPTSQRRRYTGPGRVVRKSKETLIIPISETISSSVLVNNLGLRPLLMDIDAVLNQIPNAHKEERLTFRSTAEDKSVNVENNVLGVGGFSVNAMTTTTHVVKVRSSVMILDQFNVSQDFGISLYDLPEAAWELVPYSFVLDYVVNVGDFLGALRALATQNILTASTVYTVDSIASREVTSATPSPNWTIVTMPSGKDVVTINTKVRSIGTGIPSGMVVLPSAKMVTPTHIQNTLSLIVQQLIGIRNGPPTLAKNMR</sequence>
<dbReference type="KEGG" id="vg:80399352"/>
<evidence type="ECO:0000313" key="8">
    <source>
        <dbReference type="EMBL" id="DAD50973.1"/>
    </source>
</evidence>
<dbReference type="Proteomes" id="UP000681166">
    <property type="component" value="Segment"/>
</dbReference>
<evidence type="ECO:0000256" key="1">
    <source>
        <dbReference type="ARBA" id="ARBA00004328"/>
    </source>
</evidence>
<keyword evidence="2" id="KW-0945">Host-virus interaction</keyword>
<keyword evidence="9" id="KW-1185">Reference proteome</keyword>
<accession>A0A8S5L0W7</accession>
<dbReference type="InterPro" id="IPR005563">
    <property type="entry name" value="A_protein"/>
</dbReference>
<keyword evidence="6" id="KW-1160">Virus entry into host cell</keyword>
<dbReference type="Pfam" id="PF03863">
    <property type="entry name" value="Phage_mat-A"/>
    <property type="match status" value="1"/>
</dbReference>
<dbReference type="EMBL" id="BK013680">
    <property type="protein sequence ID" value="DAD50973.1"/>
    <property type="molecule type" value="Genomic_RNA"/>
</dbReference>
<dbReference type="GO" id="GO:0044423">
    <property type="term" value="C:virion component"/>
    <property type="evidence" value="ECO:0007669"/>
    <property type="project" value="UniProtKB-KW"/>
</dbReference>
<evidence type="ECO:0000256" key="4">
    <source>
        <dbReference type="ARBA" id="ARBA00022844"/>
    </source>
</evidence>
<keyword evidence="4" id="KW-0946">Virion</keyword>
<reference evidence="8" key="1">
    <citation type="submission" date="2020-09" db="EMBL/GenBank/DDBJ databases">
        <title>Leviviricetes taxonomy.</title>
        <authorList>
            <person name="Stockdale S.R."/>
            <person name="Callanan J."/>
            <person name="Adriaenssens E.M."/>
            <person name="Kuhn J.H."/>
            <person name="Rumnieks J."/>
            <person name="Shkoporov A."/>
            <person name="Draper L.A."/>
            <person name="Ross P."/>
            <person name="Hill C."/>
        </authorList>
    </citation>
    <scope>NUCLEOTIDE SEQUENCE</scope>
</reference>
<organism evidence="8 9">
    <name type="scientific">ssRNA phage SRR6960509_13</name>
    <dbReference type="NCBI Taxonomy" id="2786524"/>
    <lineage>
        <taxon>Viruses</taxon>
        <taxon>Riboviria</taxon>
        <taxon>Orthornavirae</taxon>
        <taxon>Lenarviricota</taxon>
        <taxon>Leviviricetes</taxon>
        <taxon>Norzivirales</taxon>
        <taxon>Solspiviridae</taxon>
        <taxon>Vendavirus</taxon>
        <taxon>Vendavirus caenivivens</taxon>
    </lineage>
</organism>
<evidence type="ECO:0000256" key="3">
    <source>
        <dbReference type="ARBA" id="ARBA00022804"/>
    </source>
</evidence>
<comment type="subcellular location">
    <subcellularLocation>
        <location evidence="1">Virion</location>
    </subcellularLocation>
</comment>
<dbReference type="GO" id="GO:0039666">
    <property type="term" value="P:virion attachment to host cell pilus"/>
    <property type="evidence" value="ECO:0007669"/>
    <property type="project" value="UniProtKB-KW"/>
</dbReference>
<gene>
    <name evidence="8" type="primary">SRR6960509_13_1</name>
</gene>
<evidence type="ECO:0000256" key="2">
    <source>
        <dbReference type="ARBA" id="ARBA00022581"/>
    </source>
</evidence>